<dbReference type="Proteomes" id="UP001239445">
    <property type="component" value="Unassembled WGS sequence"/>
</dbReference>
<gene>
    <name evidence="4" type="ORF">QBC47DRAFT_438150</name>
</gene>
<evidence type="ECO:0000256" key="1">
    <source>
        <dbReference type="ARBA" id="ARBA00022737"/>
    </source>
</evidence>
<dbReference type="CDD" id="cd09917">
    <property type="entry name" value="F-box_SF"/>
    <property type="match status" value="1"/>
</dbReference>
<proteinExistence type="predicted"/>
<evidence type="ECO:0000313" key="5">
    <source>
        <dbReference type="Proteomes" id="UP001239445"/>
    </source>
</evidence>
<dbReference type="InterPro" id="IPR004018">
    <property type="entry name" value="RPEL_repeat"/>
</dbReference>
<evidence type="ECO:0000259" key="3">
    <source>
        <dbReference type="PROSITE" id="PS50181"/>
    </source>
</evidence>
<evidence type="ECO:0000313" key="4">
    <source>
        <dbReference type="EMBL" id="KAK1759886.1"/>
    </source>
</evidence>
<feature type="region of interest" description="Disordered" evidence="2">
    <location>
        <begin position="1"/>
        <end position="35"/>
    </location>
</feature>
<keyword evidence="5" id="KW-1185">Reference proteome</keyword>
<dbReference type="InterPro" id="IPR001810">
    <property type="entry name" value="F-box_dom"/>
</dbReference>
<dbReference type="Pfam" id="PF02755">
    <property type="entry name" value="RPEL"/>
    <property type="match status" value="1"/>
</dbReference>
<dbReference type="AlphaFoldDB" id="A0AAJ0BKI5"/>
<name>A0AAJ0BKI5_9PEZI</name>
<feature type="domain" description="F-box" evidence="3">
    <location>
        <begin position="157"/>
        <end position="193"/>
    </location>
</feature>
<dbReference type="SUPFAM" id="SSF81383">
    <property type="entry name" value="F-box domain"/>
    <property type="match status" value="1"/>
</dbReference>
<protein>
    <recommendedName>
        <fullName evidence="3">F-box domain-containing protein</fullName>
    </recommendedName>
</protein>
<evidence type="ECO:0000256" key="2">
    <source>
        <dbReference type="SAM" id="MobiDB-lite"/>
    </source>
</evidence>
<dbReference type="PROSITE" id="PS50181">
    <property type="entry name" value="FBOX"/>
    <property type="match status" value="1"/>
</dbReference>
<dbReference type="Pfam" id="PF12937">
    <property type="entry name" value="F-box-like"/>
    <property type="match status" value="1"/>
</dbReference>
<dbReference type="InterPro" id="IPR036047">
    <property type="entry name" value="F-box-like_dom_sf"/>
</dbReference>
<feature type="compositionally biased region" description="Low complexity" evidence="2">
    <location>
        <begin position="1"/>
        <end position="20"/>
    </location>
</feature>
<dbReference type="Gene3D" id="1.20.1280.50">
    <property type="match status" value="1"/>
</dbReference>
<dbReference type="Gene3D" id="6.10.140.2040">
    <property type="match status" value="1"/>
</dbReference>
<organism evidence="4 5">
    <name type="scientific">Echria macrotheca</name>
    <dbReference type="NCBI Taxonomy" id="438768"/>
    <lineage>
        <taxon>Eukaryota</taxon>
        <taxon>Fungi</taxon>
        <taxon>Dikarya</taxon>
        <taxon>Ascomycota</taxon>
        <taxon>Pezizomycotina</taxon>
        <taxon>Sordariomycetes</taxon>
        <taxon>Sordariomycetidae</taxon>
        <taxon>Sordariales</taxon>
        <taxon>Schizotheciaceae</taxon>
        <taxon>Echria</taxon>
    </lineage>
</organism>
<comment type="caution">
    <text evidence="4">The sequence shown here is derived from an EMBL/GenBank/DDBJ whole genome shotgun (WGS) entry which is preliminary data.</text>
</comment>
<accession>A0AAJ0BKI5</accession>
<keyword evidence="1" id="KW-0677">Repeat</keyword>
<dbReference type="EMBL" id="MU839828">
    <property type="protein sequence ID" value="KAK1759886.1"/>
    <property type="molecule type" value="Genomic_DNA"/>
</dbReference>
<dbReference type="SMART" id="SM00256">
    <property type="entry name" value="FBOX"/>
    <property type="match status" value="1"/>
</dbReference>
<reference evidence="4" key="1">
    <citation type="submission" date="2023-06" db="EMBL/GenBank/DDBJ databases">
        <title>Genome-scale phylogeny and comparative genomics of the fungal order Sordariales.</title>
        <authorList>
            <consortium name="Lawrence Berkeley National Laboratory"/>
            <person name="Hensen N."/>
            <person name="Bonometti L."/>
            <person name="Westerberg I."/>
            <person name="Brannstrom I.O."/>
            <person name="Guillou S."/>
            <person name="Cros-Aarteil S."/>
            <person name="Calhoun S."/>
            <person name="Haridas S."/>
            <person name="Kuo A."/>
            <person name="Mondo S."/>
            <person name="Pangilinan J."/>
            <person name="Riley R."/>
            <person name="Labutti K."/>
            <person name="Andreopoulos B."/>
            <person name="Lipzen A."/>
            <person name="Chen C."/>
            <person name="Yanf M."/>
            <person name="Daum C."/>
            <person name="Ng V."/>
            <person name="Clum A."/>
            <person name="Steindorff A."/>
            <person name="Ohm R."/>
            <person name="Martin F."/>
            <person name="Silar P."/>
            <person name="Natvig D."/>
            <person name="Lalanne C."/>
            <person name="Gautier V."/>
            <person name="Ament-Velasquez S.L."/>
            <person name="Kruys A."/>
            <person name="Hutchinson M.I."/>
            <person name="Powell A.J."/>
            <person name="Barry K."/>
            <person name="Miller A.N."/>
            <person name="Grigoriev I.V."/>
            <person name="Debuchy R."/>
            <person name="Gladieux P."/>
            <person name="Thoren M.H."/>
            <person name="Johannesson H."/>
        </authorList>
    </citation>
    <scope>NUCLEOTIDE SEQUENCE</scope>
    <source>
        <strain evidence="4">PSN4</strain>
    </source>
</reference>
<sequence>MSTRRAPSPRQAPRALSPPLESGESAGSGTPDTAHALAVQLAGQASHLTLSSSGSDADSPAVDGRRTSAVTLVSSSEVSPPGAQHGLEIARGRTIQEWRREAMITPMGVTVTPVPPRLVSGFRPRIAEMQVAAAQTPTGKPSTVGNAVITSRSGVRSRHLLDLPNELLLQILSNLDVCDLLATSRTSHLLRRLALSPVLQRHRLRHARAVLPPLLTSPSRPSLTDLIRRSIFLTKTTVASRRLGRSLVAIRLQRHLARRPSPETLVARAVLPPECVPDPVARVAPALVAKRRAVERERVKDGLRRWLEGWKGEARMRGETVRRWEERAGVGRVWRLRRFWENQGRVGE</sequence>